<dbReference type="GO" id="GO:0005886">
    <property type="term" value="C:plasma membrane"/>
    <property type="evidence" value="ECO:0007669"/>
    <property type="project" value="UniProtKB-SubCell"/>
</dbReference>
<keyword evidence="5 9" id="KW-0812">Transmembrane</keyword>
<reference evidence="11 12" key="1">
    <citation type="submission" date="2013-04" db="EMBL/GenBank/DDBJ databases">
        <authorList>
            <person name="Weinstock G."/>
            <person name="Sodergren E."/>
            <person name="Lobos E.A."/>
            <person name="Fulton L."/>
            <person name="Fulton R."/>
            <person name="Courtney L."/>
            <person name="Fronick C."/>
            <person name="O'Laughlin M."/>
            <person name="Godfrey J."/>
            <person name="Wilson R.M."/>
            <person name="Miner T."/>
            <person name="Farmer C."/>
            <person name="Delehaunty K."/>
            <person name="Cordes M."/>
            <person name="Minx P."/>
            <person name="Tomlinson C."/>
            <person name="Chen J."/>
            <person name="Wollam A."/>
            <person name="Pepin K.H."/>
            <person name="Palsikar V.B."/>
            <person name="Zhang X."/>
            <person name="Suruliraj S."/>
            <person name="Perna N.T."/>
            <person name="Plunkett G."/>
            <person name="Warren W."/>
            <person name="Mitreva M."/>
            <person name="Mardis E.R."/>
            <person name="Wilson R.K."/>
        </authorList>
    </citation>
    <scope>NUCLEOTIDE SEQUENCE [LARGE SCALE GENOMIC DNA]</scope>
    <source>
        <strain evidence="11 12">DSM 4568</strain>
    </source>
</reference>
<dbReference type="Proteomes" id="UP000014585">
    <property type="component" value="Unassembled WGS sequence"/>
</dbReference>
<dbReference type="STRING" id="566551.HMPREF0201_02864"/>
<evidence type="ECO:0000256" key="8">
    <source>
        <dbReference type="ARBA" id="ARBA00038435"/>
    </source>
</evidence>
<feature type="transmembrane region" description="Helical" evidence="9">
    <location>
        <begin position="309"/>
        <end position="327"/>
    </location>
</feature>
<dbReference type="AlphaFoldDB" id="S3IV92"/>
<dbReference type="HOGENOM" id="CLU_043525_1_0_6"/>
<keyword evidence="6 9" id="KW-1133">Transmembrane helix</keyword>
<keyword evidence="3" id="KW-0050">Antiport</keyword>
<feature type="transmembrane region" description="Helical" evidence="9">
    <location>
        <begin position="202"/>
        <end position="223"/>
    </location>
</feature>
<evidence type="ECO:0000256" key="2">
    <source>
        <dbReference type="ARBA" id="ARBA00022448"/>
    </source>
</evidence>
<evidence type="ECO:0000256" key="1">
    <source>
        <dbReference type="ARBA" id="ARBA00004651"/>
    </source>
</evidence>
<evidence type="ECO:0000256" key="3">
    <source>
        <dbReference type="ARBA" id="ARBA00022449"/>
    </source>
</evidence>
<feature type="transmembrane region" description="Helical" evidence="9">
    <location>
        <begin position="448"/>
        <end position="466"/>
    </location>
</feature>
<accession>S3IV92</accession>
<gene>
    <name evidence="11" type="ORF">HMPREF0201_02864</name>
</gene>
<dbReference type="EMBL" id="ATDT01000023">
    <property type="protein sequence ID" value="EPF16501.1"/>
    <property type="molecule type" value="Genomic_DNA"/>
</dbReference>
<feature type="transmembrane region" description="Helical" evidence="9">
    <location>
        <begin position="243"/>
        <end position="260"/>
    </location>
</feature>
<dbReference type="InterPro" id="IPR052180">
    <property type="entry name" value="NhaC_Na-H+_Antiporter"/>
</dbReference>
<evidence type="ECO:0000256" key="9">
    <source>
        <dbReference type="SAM" id="Phobius"/>
    </source>
</evidence>
<keyword evidence="4" id="KW-1003">Cell membrane</keyword>
<evidence type="ECO:0000256" key="5">
    <source>
        <dbReference type="ARBA" id="ARBA00022692"/>
    </source>
</evidence>
<sequence>MIENELTFHGGKNIALLPIALFIISCSLFFSVYHVFDLTALAMWAFIAIMIGAVFSRNVNEYWRAVVSQGIGSEMAVTIATILLVIGMYAKMIAQSGVADSFALLASHLGLHDGAFTLFTFVAVCVVSTATGTSIGTLFTAFPVFYPSGILLGADPVVLASAILCGAIFGDNIAPISDTTVASASTQSYTHRRGSAEIAGVVAARFPFAIVSALIACVFFYLFGTHSGPVPSLPVTHHDQASWRSLWMLVPMAVLLLVAMKTRNIFKAIPSGICAGIVIGLLAGIFHLQDIFTLDNGNAGGFLYKGFSGMVSTILFVLSLFGIIGILRASNTMERISSAICRSRLAQSSRGAEWCIAVGSIVATALVGGVTSASILAFGPVASEIGARRSLHPYRRAVLLDCFAMTLAAILPFLSAFIFIVTAIISSLHKDYPFINDVNPIALSLTSFYPLALFVVMSFAIVVGWGRRYENSRGEAVTQPEKE</sequence>
<evidence type="ECO:0000256" key="6">
    <source>
        <dbReference type="ARBA" id="ARBA00022989"/>
    </source>
</evidence>
<keyword evidence="7 9" id="KW-0472">Membrane</keyword>
<evidence type="ECO:0000259" key="10">
    <source>
        <dbReference type="Pfam" id="PF03553"/>
    </source>
</evidence>
<comment type="subcellular location">
    <subcellularLocation>
        <location evidence="1">Cell membrane</location>
        <topology evidence="1">Multi-pass membrane protein</topology>
    </subcellularLocation>
</comment>
<evidence type="ECO:0000256" key="4">
    <source>
        <dbReference type="ARBA" id="ARBA00022475"/>
    </source>
</evidence>
<feature type="transmembrane region" description="Helical" evidence="9">
    <location>
        <begin position="398"/>
        <end position="428"/>
    </location>
</feature>
<dbReference type="Pfam" id="PF03553">
    <property type="entry name" value="Na_H_antiporter"/>
    <property type="match status" value="1"/>
</dbReference>
<comment type="similarity">
    <text evidence="8">Belongs to the NhaC Na(+)/H(+) (TC 2.A.35) antiporter family.</text>
</comment>
<name>S3IV92_9ENTR</name>
<organism evidence="11 12">
    <name type="scientific">Cedecea davisae DSM 4568</name>
    <dbReference type="NCBI Taxonomy" id="566551"/>
    <lineage>
        <taxon>Bacteria</taxon>
        <taxon>Pseudomonadati</taxon>
        <taxon>Pseudomonadota</taxon>
        <taxon>Gammaproteobacteria</taxon>
        <taxon>Enterobacterales</taxon>
        <taxon>Enterobacteriaceae</taxon>
        <taxon>Cedecea</taxon>
    </lineage>
</organism>
<dbReference type="PATRIC" id="fig|566551.4.peg.2615"/>
<evidence type="ECO:0000313" key="11">
    <source>
        <dbReference type="EMBL" id="EPF16501.1"/>
    </source>
</evidence>
<feature type="transmembrane region" description="Helical" evidence="9">
    <location>
        <begin position="75"/>
        <end position="94"/>
    </location>
</feature>
<feature type="domain" description="Na+/H+ antiporter NhaC-like C-terminal" evidence="10">
    <location>
        <begin position="24"/>
        <end position="224"/>
    </location>
</feature>
<dbReference type="GO" id="GO:0015297">
    <property type="term" value="F:antiporter activity"/>
    <property type="evidence" value="ECO:0007669"/>
    <property type="project" value="UniProtKB-KW"/>
</dbReference>
<keyword evidence="2" id="KW-0813">Transport</keyword>
<protein>
    <submittedName>
        <fullName evidence="11">Na+/H+ antiporter family protein</fullName>
    </submittedName>
</protein>
<dbReference type="InterPro" id="IPR018461">
    <property type="entry name" value="Na/H_Antiport_NhaC-like_C"/>
</dbReference>
<evidence type="ECO:0000256" key="7">
    <source>
        <dbReference type="ARBA" id="ARBA00023136"/>
    </source>
</evidence>
<feature type="transmembrane region" description="Helical" evidence="9">
    <location>
        <begin position="272"/>
        <end position="289"/>
    </location>
</feature>
<feature type="transmembrane region" description="Helical" evidence="9">
    <location>
        <begin position="38"/>
        <end position="55"/>
    </location>
</feature>
<dbReference type="PANTHER" id="PTHR33451">
    <property type="entry name" value="MALATE-2H(+)/NA(+)-LACTATE ANTIPORTER"/>
    <property type="match status" value="1"/>
</dbReference>
<evidence type="ECO:0000313" key="12">
    <source>
        <dbReference type="Proteomes" id="UP000014585"/>
    </source>
</evidence>
<dbReference type="PANTHER" id="PTHR33451:SF5">
    <property type="entry name" value="NA+_H+ ANTIPORTER"/>
    <property type="match status" value="1"/>
</dbReference>
<comment type="caution">
    <text evidence="11">The sequence shown here is derived from an EMBL/GenBank/DDBJ whole genome shotgun (WGS) entry which is preliminary data.</text>
</comment>
<proteinExistence type="inferred from homology"/>
<feature type="transmembrane region" description="Helical" evidence="9">
    <location>
        <begin position="115"/>
        <end position="139"/>
    </location>
</feature>
<feature type="transmembrane region" description="Helical" evidence="9">
    <location>
        <begin position="14"/>
        <end position="33"/>
    </location>
</feature>